<name>A0A929MRS4_ABIDE</name>
<evidence type="ECO:0000313" key="1">
    <source>
        <dbReference type="EMBL" id="MBF0934064.1"/>
    </source>
</evidence>
<dbReference type="Proteomes" id="UP000757900">
    <property type="component" value="Unassembled WGS sequence"/>
</dbReference>
<gene>
    <name evidence="1" type="ORF">HXK00_00290</name>
</gene>
<accession>A0A929MRS4</accession>
<proteinExistence type="predicted"/>
<dbReference type="AlphaFoldDB" id="A0A929MRS4"/>
<comment type="caution">
    <text evidence="1">The sequence shown here is derived from an EMBL/GenBank/DDBJ whole genome shotgun (WGS) entry which is preliminary data.</text>
</comment>
<organism evidence="1 2">
    <name type="scientific">Abiotrophia defectiva</name>
    <name type="common">Streptococcus defectivus</name>
    <dbReference type="NCBI Taxonomy" id="46125"/>
    <lineage>
        <taxon>Bacteria</taxon>
        <taxon>Bacillati</taxon>
        <taxon>Bacillota</taxon>
        <taxon>Bacilli</taxon>
        <taxon>Lactobacillales</taxon>
        <taxon>Aerococcaceae</taxon>
        <taxon>Abiotrophia</taxon>
    </lineage>
</organism>
<dbReference type="EMBL" id="JABZFV010000001">
    <property type="protein sequence ID" value="MBF0934064.1"/>
    <property type="molecule type" value="Genomic_DNA"/>
</dbReference>
<reference evidence="1" key="1">
    <citation type="submission" date="2020-04" db="EMBL/GenBank/DDBJ databases">
        <title>Deep metagenomics examines the oral microbiome during advanced dental caries in children, revealing novel taxa and co-occurrences with host molecules.</title>
        <authorList>
            <person name="Baker J.L."/>
            <person name="Morton J.T."/>
            <person name="Dinis M."/>
            <person name="Alvarez R."/>
            <person name="Tran N.C."/>
            <person name="Knight R."/>
            <person name="Edlund A."/>
        </authorList>
    </citation>
    <scope>NUCLEOTIDE SEQUENCE</scope>
    <source>
        <strain evidence="1">JCVI_23_bin.16</strain>
    </source>
</reference>
<evidence type="ECO:0000313" key="2">
    <source>
        <dbReference type="Proteomes" id="UP000757900"/>
    </source>
</evidence>
<protein>
    <submittedName>
        <fullName evidence="1">Uncharacterized protein</fullName>
    </submittedName>
</protein>
<sequence length="84" mass="9829">MVEKQLLDDGWMEYRLVVANGEKWETGEWDSNYPAIIGQVRLLAGEEFFVEYRKVSKVKRLPGVGVEPYYNGEDHDDIQESEEF</sequence>